<feature type="signal peptide" evidence="1">
    <location>
        <begin position="1"/>
        <end position="24"/>
    </location>
</feature>
<dbReference type="RefSeq" id="WP_370562845.1">
    <property type="nucleotide sequence ID" value="NZ_JBFWIB010000002.1"/>
</dbReference>
<comment type="caution">
    <text evidence="2">The sequence shown here is derived from an EMBL/GenBank/DDBJ whole genome shotgun (WGS) entry which is preliminary data.</text>
</comment>
<gene>
    <name evidence="2" type="ORF">AB6713_18025</name>
</gene>
<dbReference type="GO" id="GO:0008233">
    <property type="term" value="F:peptidase activity"/>
    <property type="evidence" value="ECO:0007669"/>
    <property type="project" value="UniProtKB-KW"/>
</dbReference>
<dbReference type="EMBL" id="JBFWIC010000037">
    <property type="protein sequence ID" value="MEZ0476493.1"/>
    <property type="molecule type" value="Genomic_DNA"/>
</dbReference>
<dbReference type="CDD" id="cd05483">
    <property type="entry name" value="retropepsin_like_bacteria"/>
    <property type="match status" value="1"/>
</dbReference>
<dbReference type="InterPro" id="IPR021109">
    <property type="entry name" value="Peptidase_aspartic_dom_sf"/>
</dbReference>
<name>A0ABV4HWL4_9GAMM</name>
<dbReference type="GO" id="GO:0006508">
    <property type="term" value="P:proteolysis"/>
    <property type="evidence" value="ECO:0007669"/>
    <property type="project" value="UniProtKB-KW"/>
</dbReference>
<proteinExistence type="predicted"/>
<keyword evidence="2" id="KW-0378">Hydrolase</keyword>
<keyword evidence="3" id="KW-1185">Reference proteome</keyword>
<organism evidence="2 3">
    <name type="scientific">Luteimonas salinilitoris</name>
    <dbReference type="NCBI Taxonomy" id="3237697"/>
    <lineage>
        <taxon>Bacteria</taxon>
        <taxon>Pseudomonadati</taxon>
        <taxon>Pseudomonadota</taxon>
        <taxon>Gammaproteobacteria</taxon>
        <taxon>Lysobacterales</taxon>
        <taxon>Lysobacteraceae</taxon>
        <taxon>Luteimonas</taxon>
    </lineage>
</organism>
<feature type="chain" id="PRO_5046908609" evidence="1">
    <location>
        <begin position="25"/>
        <end position="426"/>
    </location>
</feature>
<accession>A0ABV4HWL4</accession>
<evidence type="ECO:0000313" key="2">
    <source>
        <dbReference type="EMBL" id="MEZ0476493.1"/>
    </source>
</evidence>
<evidence type="ECO:0000313" key="3">
    <source>
        <dbReference type="Proteomes" id="UP001566331"/>
    </source>
</evidence>
<dbReference type="SUPFAM" id="SSF50630">
    <property type="entry name" value="Acid proteases"/>
    <property type="match status" value="1"/>
</dbReference>
<evidence type="ECO:0000256" key="1">
    <source>
        <dbReference type="SAM" id="SignalP"/>
    </source>
</evidence>
<dbReference type="Pfam" id="PF13650">
    <property type="entry name" value="Asp_protease_2"/>
    <property type="match status" value="1"/>
</dbReference>
<sequence>MSKSLKVLIFGELAACLLGANAFAQEPVITLTPPEGAADRALAEGDVRALDALMEEAVDSVERELVAAYKARAEARLGASDVHALRCSELARADIVKNYASEAKCRALLAGNKLIAGDMASWVTLMRNALVAVEDHAREEAHRIYPGKFTRNAQVALPGAAMLPRIDSGRPEFRNQGTSEVLKRVPYLDQGISPEGVPKGPYSIQAKANGELADFVFDTGAHTLIGGELARRLNIDLDSGWGGNLKFNMYLEGRQVRTQLVTLESIQFGSFEAKNITVLVSEDPSLPNIIGFNLIQHMKPFRLTETQLEMTASSSCDSTFSIGSDTTGGRVFLVASVDINGVETPADIDTGNPGLMMEFNAPVVAPWDVESQQVTVNGLRGTVARGDKGSEYGTSHNVGAGILAGSDLYMDFAARRLCFEPRSDRR</sequence>
<keyword evidence="1" id="KW-0732">Signal</keyword>
<reference evidence="2 3" key="1">
    <citation type="submission" date="2024-07" db="EMBL/GenBank/DDBJ databases">
        <title>Luteimonas salilacus sp. nov., isolated from the shore soil of Salt Lake in Tibet of China.</title>
        <authorList>
            <person name="Zhang X."/>
            <person name="Li A."/>
        </authorList>
    </citation>
    <scope>NUCLEOTIDE SEQUENCE [LARGE SCALE GENOMIC DNA]</scope>
    <source>
        <strain evidence="2 3">B3-2-R+30</strain>
    </source>
</reference>
<dbReference type="Gene3D" id="2.40.70.10">
    <property type="entry name" value="Acid Proteases"/>
    <property type="match status" value="1"/>
</dbReference>
<dbReference type="Proteomes" id="UP001566331">
    <property type="component" value="Unassembled WGS sequence"/>
</dbReference>
<keyword evidence="2" id="KW-0645">Protease</keyword>
<protein>
    <submittedName>
        <fullName evidence="2">Aspartyl protease family protein</fullName>
    </submittedName>
</protein>
<dbReference type="InterPro" id="IPR034122">
    <property type="entry name" value="Retropepsin-like_bacterial"/>
</dbReference>